<name>A0A7G2JYF5_HAEIF</name>
<feature type="non-terminal residue" evidence="2">
    <location>
        <position position="52"/>
    </location>
</feature>
<keyword evidence="1" id="KW-0732">Signal</keyword>
<reference evidence="2" key="1">
    <citation type="journal article" date="2010" name="Genomics">
        <title>Tracing phylogenomic events leading to diversity of Haemophilus influenzae and the emergence of Brazilian Purpuric Fever (BPF)-associated clones.</title>
        <authorList>
            <person name="Papazisi L."/>
            <person name="Ratnayake S."/>
            <person name="Remortel B.G."/>
            <person name="Bock G.R."/>
            <person name="Liang W."/>
            <person name="Saeed A.I."/>
            <person name="Liu J."/>
            <person name="Fleischmann R.D."/>
            <person name="Kilian M."/>
            <person name="Peterson S.N."/>
        </authorList>
    </citation>
    <scope>NUCLEOTIDE SEQUENCE [LARGE SCALE GENOMIC DNA]</scope>
    <source>
        <strain evidence="2">HK1212</strain>
    </source>
</reference>
<organism evidence="2">
    <name type="scientific">Haemophilus influenzae HK1212</name>
    <dbReference type="NCBI Taxonomy" id="456482"/>
    <lineage>
        <taxon>Bacteria</taxon>
        <taxon>Pseudomonadati</taxon>
        <taxon>Pseudomonadota</taxon>
        <taxon>Gammaproteobacteria</taxon>
        <taxon>Pasteurellales</taxon>
        <taxon>Pasteurellaceae</taxon>
        <taxon>Haemophilus</taxon>
    </lineage>
</organism>
<evidence type="ECO:0000256" key="1">
    <source>
        <dbReference type="SAM" id="SignalP"/>
    </source>
</evidence>
<evidence type="ECO:0000313" key="2">
    <source>
        <dbReference type="EMBL" id="EFA28400.1"/>
    </source>
</evidence>
<gene>
    <name evidence="2" type="primary">napB</name>
    <name evidence="2" type="ORF">HAINFHK1212_0761</name>
</gene>
<protein>
    <submittedName>
        <fullName evidence="2">Diheme cytochrome c napB</fullName>
    </submittedName>
</protein>
<feature type="chain" id="PRO_5028904446" evidence="1">
    <location>
        <begin position="24"/>
        <end position="52"/>
    </location>
</feature>
<sequence length="52" mass="5383">MTKQVSKILAGLFTALFAGSLMASDAPAVGKDLTQAAENIPPAFHNAPRQGE</sequence>
<comment type="caution">
    <text evidence="2">The sequence shown here is derived from an EMBL/GenBank/DDBJ whole genome shotgun (WGS) entry which is preliminary data.</text>
</comment>
<feature type="signal peptide" evidence="1">
    <location>
        <begin position="1"/>
        <end position="23"/>
    </location>
</feature>
<dbReference type="EMBL" id="ABFC01000767">
    <property type="protein sequence ID" value="EFA28400.1"/>
    <property type="molecule type" value="Genomic_DNA"/>
</dbReference>
<dbReference type="AlphaFoldDB" id="A0A7G2JYF5"/>
<proteinExistence type="predicted"/>
<accession>A0A7G2JYF5</accession>